<evidence type="ECO:0000256" key="13">
    <source>
        <dbReference type="ARBA" id="ARBA00023065"/>
    </source>
</evidence>
<keyword evidence="9" id="KW-1005">Bacterial flagellum biogenesis</keyword>
<dbReference type="InterPro" id="IPR003593">
    <property type="entry name" value="AAA+_ATPase"/>
</dbReference>
<keyword evidence="18" id="KW-0966">Cell projection</keyword>
<evidence type="ECO:0000256" key="10">
    <source>
        <dbReference type="ARBA" id="ARBA00022840"/>
    </source>
</evidence>
<evidence type="ECO:0000256" key="2">
    <source>
        <dbReference type="ARBA" id="ARBA00008936"/>
    </source>
</evidence>
<dbReference type="EMBL" id="AQQV01000001">
    <property type="protein sequence ID" value="ORE88635.1"/>
    <property type="molecule type" value="Genomic_DNA"/>
</dbReference>
<dbReference type="Proteomes" id="UP000192342">
    <property type="component" value="Unassembled WGS sequence"/>
</dbReference>
<keyword evidence="19" id="KW-1185">Reference proteome</keyword>
<dbReference type="Gene3D" id="3.40.50.12240">
    <property type="match status" value="1"/>
</dbReference>
<evidence type="ECO:0000256" key="1">
    <source>
        <dbReference type="ARBA" id="ARBA00004496"/>
    </source>
</evidence>
<dbReference type="GO" id="GO:0005737">
    <property type="term" value="C:cytoplasm"/>
    <property type="evidence" value="ECO:0007669"/>
    <property type="project" value="UniProtKB-SubCell"/>
</dbReference>
<dbReference type="SUPFAM" id="SSF52540">
    <property type="entry name" value="P-loop containing nucleoside triphosphate hydrolases"/>
    <property type="match status" value="1"/>
</dbReference>
<dbReference type="GO" id="GO:0030257">
    <property type="term" value="C:type III protein secretion system complex"/>
    <property type="evidence" value="ECO:0007669"/>
    <property type="project" value="InterPro"/>
</dbReference>
<evidence type="ECO:0000256" key="3">
    <source>
        <dbReference type="ARBA" id="ARBA00012473"/>
    </source>
</evidence>
<dbReference type="RefSeq" id="WP_083559261.1">
    <property type="nucleotide sequence ID" value="NZ_AQQV01000001.1"/>
</dbReference>
<evidence type="ECO:0000256" key="7">
    <source>
        <dbReference type="ARBA" id="ARBA00022741"/>
    </source>
</evidence>
<evidence type="ECO:0000313" key="19">
    <source>
        <dbReference type="Proteomes" id="UP000192342"/>
    </source>
</evidence>
<evidence type="ECO:0000256" key="6">
    <source>
        <dbReference type="ARBA" id="ARBA00022490"/>
    </source>
</evidence>
<dbReference type="Pfam" id="PF18269">
    <property type="entry name" value="T3SS_ATPase_C"/>
    <property type="match status" value="1"/>
</dbReference>
<evidence type="ECO:0000259" key="17">
    <source>
        <dbReference type="SMART" id="SM00382"/>
    </source>
</evidence>
<dbReference type="InterPro" id="IPR027417">
    <property type="entry name" value="P-loop_NTPase"/>
</dbReference>
<evidence type="ECO:0000256" key="4">
    <source>
        <dbReference type="ARBA" id="ARBA00020580"/>
    </source>
</evidence>
<keyword evidence="7" id="KW-0547">Nucleotide-binding</keyword>
<dbReference type="GO" id="GO:0005524">
    <property type="term" value="F:ATP binding"/>
    <property type="evidence" value="ECO:0007669"/>
    <property type="project" value="UniProtKB-KW"/>
</dbReference>
<keyword evidence="15" id="KW-0066">ATP synthesis</keyword>
<evidence type="ECO:0000256" key="16">
    <source>
        <dbReference type="ARBA" id="ARBA00034006"/>
    </source>
</evidence>
<dbReference type="EC" id="7.1.2.2" evidence="3"/>
<keyword evidence="5" id="KW-0813">Transport</keyword>
<keyword evidence="11" id="KW-0653">Protein transport</keyword>
<dbReference type="OrthoDB" id="9148544at2"/>
<keyword evidence="12" id="KW-1278">Translocase</keyword>
<gene>
    <name evidence="18" type="ORF">ATO7_02130</name>
</gene>
<evidence type="ECO:0000256" key="8">
    <source>
        <dbReference type="ARBA" id="ARBA00022781"/>
    </source>
</evidence>
<keyword evidence="10" id="KW-0067">ATP-binding</keyword>
<dbReference type="InterPro" id="IPR050053">
    <property type="entry name" value="ATPase_alpha/beta_chains"/>
</dbReference>
<accession>A0A1Y1SG48</accession>
<dbReference type="GO" id="GO:0044780">
    <property type="term" value="P:bacterial-type flagellum assembly"/>
    <property type="evidence" value="ECO:0007669"/>
    <property type="project" value="InterPro"/>
</dbReference>
<dbReference type="CDD" id="cd01136">
    <property type="entry name" value="ATPase_flagellum-secretory_path_III"/>
    <property type="match status" value="1"/>
</dbReference>
<dbReference type="GO" id="GO:0008564">
    <property type="term" value="F:protein-exporting ATPase activity"/>
    <property type="evidence" value="ECO:0007669"/>
    <property type="project" value="UniProtKB-EC"/>
</dbReference>
<evidence type="ECO:0000256" key="14">
    <source>
        <dbReference type="ARBA" id="ARBA00023225"/>
    </source>
</evidence>
<evidence type="ECO:0000256" key="12">
    <source>
        <dbReference type="ARBA" id="ARBA00022967"/>
    </source>
</evidence>
<dbReference type="GO" id="GO:0016887">
    <property type="term" value="F:ATP hydrolysis activity"/>
    <property type="evidence" value="ECO:0007669"/>
    <property type="project" value="InterPro"/>
</dbReference>
<proteinExistence type="inferred from homology"/>
<keyword evidence="18" id="KW-0969">Cilium</keyword>
<evidence type="ECO:0000256" key="5">
    <source>
        <dbReference type="ARBA" id="ARBA00022448"/>
    </source>
</evidence>
<dbReference type="Pfam" id="PF00006">
    <property type="entry name" value="ATP-synt_ab"/>
    <property type="match status" value="1"/>
</dbReference>
<dbReference type="PANTHER" id="PTHR15184">
    <property type="entry name" value="ATP SYNTHASE"/>
    <property type="match status" value="1"/>
</dbReference>
<sequence length="458" mass="49185">MSDPAQAFRQARQLQLADRLAARGARTGLSSGLVVSGSLRQVVGLTLVAEGCHAEIGTRCRIEHDDGPGVEAEVVGFSGDKIYLMPASSMINIRPNARVVPLGRQAEVPLGAQVLGRVLDGEGRPIDGKGRIRPERFGRLHAPPLNPLTRAPVDRVLDVGVRAINSVLTLGRGQRVGLFAGSGVGKSSLLGMMTRHTTADVIVVGLIGERGREVRDFVMNTLGEAGMRKAVVVASPADQSPLMRLRAAYLATALAEGFRDEGKNVLLLMDSLTRFAQAQREIGLAIGEPPATRGFPPSVFTKIPQLIERAGNAEPGGGSITGVYTVLVEGDDMQDPVGDTARAILDGHIVLSRDLAELGHYPAIDIEASVSRVARDLQSLQQRQDAVRLRHLYAAYRRNQDMIRLGAYARGSDQQVDDAIAHWPGINRYLRQEADQACRFEHAVEQLAEVVGELPAAA</sequence>
<comment type="similarity">
    <text evidence="2">Belongs to the ATPase alpha/beta chains family.</text>
</comment>
<dbReference type="InterPro" id="IPR020005">
    <property type="entry name" value="FliI_clade1"/>
</dbReference>
<protein>
    <recommendedName>
        <fullName evidence="4">Flagellum-specific ATP synthase</fullName>
        <ecNumber evidence="3">7.1.2.2</ecNumber>
    </recommendedName>
</protein>
<organism evidence="18 19">
    <name type="scientific">Oceanococcus atlanticus</name>
    <dbReference type="NCBI Taxonomy" id="1317117"/>
    <lineage>
        <taxon>Bacteria</taxon>
        <taxon>Pseudomonadati</taxon>
        <taxon>Pseudomonadota</taxon>
        <taxon>Gammaproteobacteria</taxon>
        <taxon>Chromatiales</taxon>
        <taxon>Oceanococcaceae</taxon>
        <taxon>Oceanococcus</taxon>
    </lineage>
</organism>
<dbReference type="SMART" id="SM00382">
    <property type="entry name" value="AAA"/>
    <property type="match status" value="1"/>
</dbReference>
<dbReference type="NCBIfam" id="TIGR03496">
    <property type="entry name" value="FliI_clade1"/>
    <property type="match status" value="1"/>
</dbReference>
<dbReference type="GO" id="GO:0071973">
    <property type="term" value="P:bacterial-type flagellum-dependent cell motility"/>
    <property type="evidence" value="ECO:0007669"/>
    <property type="project" value="InterPro"/>
</dbReference>
<comment type="catalytic activity">
    <reaction evidence="16">
        <text>ATP + H2O + cellular proteinSide 1 = ADP + phosphate + cellular proteinSide 2.</text>
        <dbReference type="EC" id="7.4.2.8"/>
    </reaction>
</comment>
<keyword evidence="14" id="KW-1006">Bacterial flagellum protein export</keyword>
<dbReference type="InterPro" id="IPR000194">
    <property type="entry name" value="ATPase_F1/V1/A1_a/bsu_nucl-bd"/>
</dbReference>
<reference evidence="18 19" key="1">
    <citation type="submission" date="2013-04" db="EMBL/GenBank/DDBJ databases">
        <title>Oceanococcus atlanticus 22II-S10r2 Genome Sequencing.</title>
        <authorList>
            <person name="Lai Q."/>
            <person name="Li G."/>
            <person name="Shao Z."/>
        </authorList>
    </citation>
    <scope>NUCLEOTIDE SEQUENCE [LARGE SCALE GENOMIC DNA]</scope>
    <source>
        <strain evidence="18 19">22II-S10r2</strain>
    </source>
</reference>
<dbReference type="PANTHER" id="PTHR15184:SF81">
    <property type="entry name" value="FLAGELLUM-SPECIFIC ATP SYNTHASE"/>
    <property type="match status" value="1"/>
</dbReference>
<dbReference type="AlphaFoldDB" id="A0A1Y1SG48"/>
<keyword evidence="8" id="KW-0375">Hydrogen ion transport</keyword>
<evidence type="ECO:0000256" key="15">
    <source>
        <dbReference type="ARBA" id="ARBA00023310"/>
    </source>
</evidence>
<dbReference type="CDD" id="cd18117">
    <property type="entry name" value="ATP-synt_flagellum-secretory_path_III_N"/>
    <property type="match status" value="1"/>
</dbReference>
<dbReference type="InterPro" id="IPR040627">
    <property type="entry name" value="T3SS_ATPase_C"/>
</dbReference>
<dbReference type="InterPro" id="IPR005714">
    <property type="entry name" value="ATPase_T3SS_FliI/YscN"/>
</dbReference>
<dbReference type="GO" id="GO:0030254">
    <property type="term" value="P:protein secretion by the type III secretion system"/>
    <property type="evidence" value="ECO:0007669"/>
    <property type="project" value="InterPro"/>
</dbReference>
<evidence type="ECO:0000256" key="11">
    <source>
        <dbReference type="ARBA" id="ARBA00022927"/>
    </source>
</evidence>
<keyword evidence="13" id="KW-0406">Ion transport</keyword>
<dbReference type="PROSITE" id="PS00152">
    <property type="entry name" value="ATPASE_ALPHA_BETA"/>
    <property type="match status" value="1"/>
</dbReference>
<feature type="domain" description="AAA+ ATPase" evidence="17">
    <location>
        <begin position="172"/>
        <end position="355"/>
    </location>
</feature>
<dbReference type="InterPro" id="IPR020003">
    <property type="entry name" value="ATPase_a/bsu_AS"/>
</dbReference>
<dbReference type="FunFam" id="3.40.50.12240:FF:000002">
    <property type="entry name" value="Flagellum-specific ATP synthase FliI"/>
    <property type="match status" value="1"/>
</dbReference>
<dbReference type="NCBIfam" id="TIGR01026">
    <property type="entry name" value="fliI_yscN"/>
    <property type="match status" value="1"/>
</dbReference>
<dbReference type="GO" id="GO:0046933">
    <property type="term" value="F:proton-transporting ATP synthase activity, rotational mechanism"/>
    <property type="evidence" value="ECO:0007669"/>
    <property type="project" value="TreeGrafter"/>
</dbReference>
<evidence type="ECO:0000313" key="18">
    <source>
        <dbReference type="EMBL" id="ORE88635.1"/>
    </source>
</evidence>
<dbReference type="STRING" id="1317117.ATO7_02130"/>
<keyword evidence="18" id="KW-0282">Flagellum</keyword>
<comment type="caution">
    <text evidence="18">The sequence shown here is derived from an EMBL/GenBank/DDBJ whole genome shotgun (WGS) entry which is preliminary data.</text>
</comment>
<keyword evidence="6" id="KW-0963">Cytoplasm</keyword>
<comment type="subcellular location">
    <subcellularLocation>
        <location evidence="1">Cytoplasm</location>
    </subcellularLocation>
</comment>
<name>A0A1Y1SG48_9GAMM</name>
<evidence type="ECO:0000256" key="9">
    <source>
        <dbReference type="ARBA" id="ARBA00022795"/>
    </source>
</evidence>